<keyword evidence="2" id="KW-1185">Reference proteome</keyword>
<dbReference type="Proteomes" id="UP000008281">
    <property type="component" value="Unassembled WGS sequence"/>
</dbReference>
<dbReference type="EMBL" id="DS268413">
    <property type="protein sequence ID" value="EFP07355.1"/>
    <property type="molecule type" value="Genomic_DNA"/>
</dbReference>
<accession>E3LRI0</accession>
<evidence type="ECO:0000313" key="2">
    <source>
        <dbReference type="Proteomes" id="UP000008281"/>
    </source>
</evidence>
<dbReference type="Pfam" id="PF12078">
    <property type="entry name" value="DUF3557"/>
    <property type="match status" value="1"/>
</dbReference>
<proteinExistence type="predicted"/>
<evidence type="ECO:0000313" key="1">
    <source>
        <dbReference type="EMBL" id="EFP07355.1"/>
    </source>
</evidence>
<dbReference type="OrthoDB" id="5908841at2759"/>
<dbReference type="OMA" id="CISIPAW"/>
<organism evidence="2">
    <name type="scientific">Caenorhabditis remanei</name>
    <name type="common">Caenorhabditis vulgaris</name>
    <dbReference type="NCBI Taxonomy" id="31234"/>
    <lineage>
        <taxon>Eukaryota</taxon>
        <taxon>Metazoa</taxon>
        <taxon>Ecdysozoa</taxon>
        <taxon>Nematoda</taxon>
        <taxon>Chromadorea</taxon>
        <taxon>Rhabditida</taxon>
        <taxon>Rhabditina</taxon>
        <taxon>Rhabditomorpha</taxon>
        <taxon>Rhabditoidea</taxon>
        <taxon>Rhabditidae</taxon>
        <taxon>Peloderinae</taxon>
        <taxon>Caenorhabditis</taxon>
    </lineage>
</organism>
<dbReference type="eggNOG" id="ENOG502THZU">
    <property type="taxonomic scope" value="Eukaryota"/>
</dbReference>
<dbReference type="InterPro" id="IPR021942">
    <property type="entry name" value="DUF3557"/>
</dbReference>
<gene>
    <name evidence="1" type="ORF">CRE_26338</name>
</gene>
<dbReference type="AlphaFoldDB" id="E3LRI0"/>
<dbReference type="FunCoup" id="E3LRI0">
    <property type="interactions" value="1258"/>
</dbReference>
<dbReference type="HOGENOM" id="CLU_042576_0_1_1"/>
<protein>
    <submittedName>
        <fullName evidence="1">Uncharacterized protein</fullName>
    </submittedName>
</protein>
<dbReference type="PANTHER" id="PTHR31379">
    <property type="entry name" value="F-BOX C PROTEIN-RELATED-RELATED"/>
    <property type="match status" value="1"/>
</dbReference>
<name>E3LRI0_CAERE</name>
<sequence length="443" mass="51762">MNSKPLQYESVKVVLLHLNPNVRIQIAGRLPAIRLTEKLVPLRIHELQFGRFHTIISNTTYRLGVYRKYPPLEKVPNREQTENEEGGAQYDIDRYGFGSYPGNTFFGPGDVSFLFDKFSDLRIVTDKDEVSYQNEMKKNEDELAQKWKISPYARKESDIDCIKALQSIIDHYREELLPFHRRRLNLPTPYVCELQVTIITGKIVKQIHRFPYTMKLPEAVKKLNNFLFGGRRVAIQVPRFGVPSRNPTLHLPVGFKIKTKYIDNVAFLSLFYDSLMSILDDSCFPLNAVSMYPHVDIEHNRRFPKIENARKLVITEVDGDSKLQEILKNISSQHVLLSDYKTDYQAKDYFDLIQNWLKNDFPRGRCYSFVVKKEEIATRLLNLISEQLENTTKSERCISIPAWNSVRLEVSYGQSIGPCNEENRRYIDVKNWAWVLDIQIFRD</sequence>
<dbReference type="InParanoid" id="E3LRI0"/>
<dbReference type="PANTHER" id="PTHR31379:SF1">
    <property type="entry name" value="F-BOX C PROTEIN-RELATED"/>
    <property type="match status" value="1"/>
</dbReference>
<reference evidence="1" key="1">
    <citation type="submission" date="2007-07" db="EMBL/GenBank/DDBJ databases">
        <title>PCAP assembly of the Caenorhabditis remanei genome.</title>
        <authorList>
            <consortium name="The Caenorhabditis remanei Sequencing Consortium"/>
            <person name="Wilson R.K."/>
        </authorList>
    </citation>
    <scope>NUCLEOTIDE SEQUENCE [LARGE SCALE GENOMIC DNA]</scope>
    <source>
        <strain evidence="1">PB4641</strain>
    </source>
</reference>